<dbReference type="Gene3D" id="3.40.50.300">
    <property type="entry name" value="P-loop containing nucleotide triphosphate hydrolases"/>
    <property type="match status" value="2"/>
</dbReference>
<name>A0A1Y2G1Q6_9BASI</name>
<dbReference type="InterPro" id="IPR027417">
    <property type="entry name" value="P-loop_NTPase"/>
</dbReference>
<organism evidence="5 6">
    <name type="scientific">Leucosporidium creatinivorum</name>
    <dbReference type="NCBI Taxonomy" id="106004"/>
    <lineage>
        <taxon>Eukaryota</taxon>
        <taxon>Fungi</taxon>
        <taxon>Dikarya</taxon>
        <taxon>Basidiomycota</taxon>
        <taxon>Pucciniomycotina</taxon>
        <taxon>Microbotryomycetes</taxon>
        <taxon>Leucosporidiales</taxon>
        <taxon>Leucosporidium</taxon>
    </lineage>
</organism>
<feature type="domain" description="ABC transporter" evidence="4">
    <location>
        <begin position="404"/>
        <end position="723"/>
    </location>
</feature>
<evidence type="ECO:0000259" key="4">
    <source>
        <dbReference type="PROSITE" id="PS50893"/>
    </source>
</evidence>
<dbReference type="OrthoDB" id="6500128at2759"/>
<dbReference type="PANTHER" id="PTHR24221">
    <property type="entry name" value="ATP-BINDING CASSETTE SUB-FAMILY B"/>
    <property type="match status" value="1"/>
</dbReference>
<keyword evidence="1" id="KW-0547">Nucleotide-binding</keyword>
<reference evidence="5 6" key="1">
    <citation type="submission" date="2016-07" db="EMBL/GenBank/DDBJ databases">
        <title>Pervasive Adenine N6-methylation of Active Genes in Fungi.</title>
        <authorList>
            <consortium name="DOE Joint Genome Institute"/>
            <person name="Mondo S.J."/>
            <person name="Dannebaum R.O."/>
            <person name="Kuo R.C."/>
            <person name="Labutti K."/>
            <person name="Haridas S."/>
            <person name="Kuo A."/>
            <person name="Salamov A."/>
            <person name="Ahrendt S.R."/>
            <person name="Lipzen A."/>
            <person name="Sullivan W."/>
            <person name="Andreopoulos W.B."/>
            <person name="Clum A."/>
            <person name="Lindquist E."/>
            <person name="Daum C."/>
            <person name="Ramamoorthy G.K."/>
            <person name="Gryganskyi A."/>
            <person name="Culley D."/>
            <person name="Magnuson J.K."/>
            <person name="James T.Y."/>
            <person name="O'Malley M.A."/>
            <person name="Stajich J.E."/>
            <person name="Spatafora J.W."/>
            <person name="Visel A."/>
            <person name="Grigoriev I.V."/>
        </authorList>
    </citation>
    <scope>NUCLEOTIDE SEQUENCE [LARGE SCALE GENOMIC DNA]</scope>
    <source>
        <strain evidence="5 6">62-1032</strain>
    </source>
</reference>
<dbReference type="InterPro" id="IPR003439">
    <property type="entry name" value="ABC_transporter-like_ATP-bd"/>
</dbReference>
<dbReference type="SMART" id="SM00382">
    <property type="entry name" value="AAA"/>
    <property type="match status" value="1"/>
</dbReference>
<dbReference type="Proteomes" id="UP000193467">
    <property type="component" value="Unassembled WGS sequence"/>
</dbReference>
<dbReference type="GO" id="GO:0016887">
    <property type="term" value="F:ATP hydrolysis activity"/>
    <property type="evidence" value="ECO:0007669"/>
    <property type="project" value="InterPro"/>
</dbReference>
<feature type="compositionally biased region" description="Acidic residues" evidence="3">
    <location>
        <begin position="605"/>
        <end position="618"/>
    </location>
</feature>
<dbReference type="InParanoid" id="A0A1Y2G1Q6"/>
<dbReference type="EMBL" id="MCGR01000008">
    <property type="protein sequence ID" value="ORY88849.1"/>
    <property type="molecule type" value="Genomic_DNA"/>
</dbReference>
<protein>
    <recommendedName>
        <fullName evidence="4">ABC transporter domain-containing protein</fullName>
    </recommendedName>
</protein>
<accession>A0A1Y2G1Q6</accession>
<dbReference type="InterPro" id="IPR003593">
    <property type="entry name" value="AAA+_ATPase"/>
</dbReference>
<comment type="caution">
    <text evidence="5">The sequence shown here is derived from an EMBL/GenBank/DDBJ whole genome shotgun (WGS) entry which is preliminary data.</text>
</comment>
<keyword evidence="2" id="KW-0067">ATP-binding</keyword>
<sequence length="773" mass="86451">MVPEYDTPARRAQYRVWQEGVATVVKRKGRGEWSASTLADLVRFFVRWRIWSPEVLRFLKAVVALSPWRVLLKLGGGFVESLQPLLHVYFANELLRLAYSAVETRVVDRRRLAFAVIGRIVSGGLQDMMSHLLRDNDGVLQLLFNSMIEEHVMAARARLDIATQQRPAVSRVFRHVGRMSSTSSWGGLLRDTIDGANSLFTIIVQIGVLRALTTRENRSYLALSSLGFLGTLRWIFRSPNRERREETDPHFQQMRILFEASEETTARQESKMLNLDEFFLKRYKNHAEALGPVSIDMDGPRSRISRLAELVENCVDASLFARYALKECRPGNMINITVPDLQFIRAASRTLVQEVSSLFSFAYDFQHNVTAIREFYELASIPVGIPEPLEPVPYRSTLGEGAEIECREVVFAYPHKPPAIKGISFKIKPGQVVALVGDNAAGKSTLIRLLTRLADPSSGQVLINGVDVKEYSLSDLHANISVLFQTTSNLNLTIREFIGVGSVEKLDDLDAIIEAAKEAGIHDAIMKLPMGYDSHLGPYPGPPTPEHFFRTCLREDWEESNVKYKTALEREAHEAERKARRKAARAAQVDEPKVEGVEEDKAAIVEEEEDDDDEDDYDSPYPAVSFSGGEFQRLATARALLRNAPLKIFDEFSSSLDPLAEREVFRQLWRSAKTSTVLYVTHRFASVPFADLILCMVEGRLVEQGTHDELLAAGGHYAEMYQAASAGFTTAAGESYVGGGGEAEGEAASEGTAVELVLQEGEMEKEKEKDEQK</sequence>
<evidence type="ECO:0000256" key="3">
    <source>
        <dbReference type="SAM" id="MobiDB-lite"/>
    </source>
</evidence>
<dbReference type="AlphaFoldDB" id="A0A1Y2G1Q6"/>
<dbReference type="SUPFAM" id="SSF52540">
    <property type="entry name" value="P-loop containing nucleoside triphosphate hydrolases"/>
    <property type="match status" value="1"/>
</dbReference>
<gene>
    <name evidence="5" type="ORF">BCR35DRAFT_301205</name>
</gene>
<dbReference type="PANTHER" id="PTHR24221:SF646">
    <property type="entry name" value="HAEMOLYSIN SECRETION ATP-BINDING PROTEIN"/>
    <property type="match status" value="1"/>
</dbReference>
<evidence type="ECO:0000313" key="5">
    <source>
        <dbReference type="EMBL" id="ORY88849.1"/>
    </source>
</evidence>
<evidence type="ECO:0000313" key="6">
    <source>
        <dbReference type="Proteomes" id="UP000193467"/>
    </source>
</evidence>
<evidence type="ECO:0000256" key="1">
    <source>
        <dbReference type="ARBA" id="ARBA00022741"/>
    </source>
</evidence>
<dbReference type="STRING" id="106004.A0A1Y2G1Q6"/>
<dbReference type="InterPro" id="IPR039421">
    <property type="entry name" value="Type_1_exporter"/>
</dbReference>
<dbReference type="GO" id="GO:0034040">
    <property type="term" value="F:ATPase-coupled lipid transmembrane transporter activity"/>
    <property type="evidence" value="ECO:0007669"/>
    <property type="project" value="TreeGrafter"/>
</dbReference>
<feature type="compositionally biased region" description="Basic and acidic residues" evidence="3">
    <location>
        <begin position="588"/>
        <end position="604"/>
    </location>
</feature>
<dbReference type="GO" id="GO:0005524">
    <property type="term" value="F:ATP binding"/>
    <property type="evidence" value="ECO:0007669"/>
    <property type="project" value="UniProtKB-KW"/>
</dbReference>
<proteinExistence type="predicted"/>
<evidence type="ECO:0000256" key="2">
    <source>
        <dbReference type="ARBA" id="ARBA00022840"/>
    </source>
</evidence>
<dbReference type="Pfam" id="PF00005">
    <property type="entry name" value="ABC_tran"/>
    <property type="match status" value="1"/>
</dbReference>
<keyword evidence="6" id="KW-1185">Reference proteome</keyword>
<dbReference type="PROSITE" id="PS50893">
    <property type="entry name" value="ABC_TRANSPORTER_2"/>
    <property type="match status" value="1"/>
</dbReference>
<feature type="region of interest" description="Disordered" evidence="3">
    <location>
        <begin position="579"/>
        <end position="618"/>
    </location>
</feature>